<gene>
    <name evidence="2" type="ORF">ENW55_08675</name>
</gene>
<dbReference type="AlphaFoldDB" id="A0A832I8L0"/>
<protein>
    <submittedName>
        <fullName evidence="2">Lytic transglycosylase domain-containing protein</fullName>
    </submittedName>
</protein>
<dbReference type="PANTHER" id="PTHR37423:SF2">
    <property type="entry name" value="MEMBRANE-BOUND LYTIC MUREIN TRANSGLYCOSYLASE C"/>
    <property type="match status" value="1"/>
</dbReference>
<dbReference type="InterPro" id="IPR008258">
    <property type="entry name" value="Transglycosylase_SLT_dom_1"/>
</dbReference>
<dbReference type="Gene3D" id="1.10.530.10">
    <property type="match status" value="1"/>
</dbReference>
<dbReference type="CDD" id="cd16896">
    <property type="entry name" value="LT_Slt70-like"/>
    <property type="match status" value="1"/>
</dbReference>
<sequence>MRSLKWLTTLFLLQTFFVLAIEVPDWFAKLMVETRSKHGLLTDDVYVASLYETILEVSEKYGVDRLLIIALIAVESEFRNVVGMHGELGLMQIKPETAEFVCRIYGLDEPEEGWGRLLWDHKLNVELGTLYLKYQLERFSGNVLKALEAYNGGNSKSRYAARVVDRYRELMNHSLADRGG</sequence>
<organism evidence="2">
    <name type="scientific">Pseudothermotoga hypogea</name>
    <dbReference type="NCBI Taxonomy" id="57487"/>
    <lineage>
        <taxon>Bacteria</taxon>
        <taxon>Thermotogati</taxon>
        <taxon>Thermotogota</taxon>
        <taxon>Thermotogae</taxon>
        <taxon>Thermotogales</taxon>
        <taxon>Thermotogaceae</taxon>
        <taxon>Pseudothermotoga</taxon>
    </lineage>
</organism>
<feature type="domain" description="Transglycosylase SLT" evidence="1">
    <location>
        <begin position="54"/>
        <end position="160"/>
    </location>
</feature>
<reference evidence="2" key="1">
    <citation type="journal article" date="2020" name="mSystems">
        <title>Genome- and Community-Level Interaction Insights into Carbon Utilization and Element Cycling Functions of Hydrothermarchaeota in Hydrothermal Sediment.</title>
        <authorList>
            <person name="Zhou Z."/>
            <person name="Liu Y."/>
            <person name="Xu W."/>
            <person name="Pan J."/>
            <person name="Luo Z.H."/>
            <person name="Li M."/>
        </authorList>
    </citation>
    <scope>NUCLEOTIDE SEQUENCE [LARGE SCALE GENOMIC DNA]</scope>
    <source>
        <strain evidence="2">SpSt-86</strain>
    </source>
</reference>
<evidence type="ECO:0000313" key="2">
    <source>
        <dbReference type="EMBL" id="HGZ80042.1"/>
    </source>
</evidence>
<evidence type="ECO:0000259" key="1">
    <source>
        <dbReference type="Pfam" id="PF01464"/>
    </source>
</evidence>
<dbReference type="Pfam" id="PF01464">
    <property type="entry name" value="SLT"/>
    <property type="match status" value="1"/>
</dbReference>
<proteinExistence type="predicted"/>
<name>A0A832I8L0_9THEM</name>
<dbReference type="PANTHER" id="PTHR37423">
    <property type="entry name" value="SOLUBLE LYTIC MUREIN TRANSGLYCOSYLASE-RELATED"/>
    <property type="match status" value="1"/>
</dbReference>
<accession>A0A832I8L0</accession>
<dbReference type="EMBL" id="DTKQ01000054">
    <property type="protein sequence ID" value="HGZ80042.1"/>
    <property type="molecule type" value="Genomic_DNA"/>
</dbReference>
<dbReference type="SUPFAM" id="SSF53955">
    <property type="entry name" value="Lysozyme-like"/>
    <property type="match status" value="1"/>
</dbReference>
<dbReference type="InterPro" id="IPR023346">
    <property type="entry name" value="Lysozyme-like_dom_sf"/>
</dbReference>
<comment type="caution">
    <text evidence="2">The sequence shown here is derived from an EMBL/GenBank/DDBJ whole genome shotgun (WGS) entry which is preliminary data.</text>
</comment>